<dbReference type="EMBL" id="LNIX01000008">
    <property type="protein sequence ID" value="OXA50753.1"/>
    <property type="molecule type" value="Genomic_DNA"/>
</dbReference>
<reference evidence="5 6" key="1">
    <citation type="submission" date="2015-12" db="EMBL/GenBank/DDBJ databases">
        <title>The genome of Folsomia candida.</title>
        <authorList>
            <person name="Faddeeva A."/>
            <person name="Derks M.F."/>
            <person name="Anvar Y."/>
            <person name="Smit S."/>
            <person name="Van Straalen N."/>
            <person name="Roelofs D."/>
        </authorList>
    </citation>
    <scope>NUCLEOTIDE SEQUENCE [LARGE SCALE GENOMIC DNA]</scope>
    <source>
        <strain evidence="5 6">VU population</strain>
        <tissue evidence="5">Whole body</tissue>
    </source>
</reference>
<organism evidence="5 6">
    <name type="scientific">Folsomia candida</name>
    <name type="common">Springtail</name>
    <dbReference type="NCBI Taxonomy" id="158441"/>
    <lineage>
        <taxon>Eukaryota</taxon>
        <taxon>Metazoa</taxon>
        <taxon>Ecdysozoa</taxon>
        <taxon>Arthropoda</taxon>
        <taxon>Hexapoda</taxon>
        <taxon>Collembola</taxon>
        <taxon>Entomobryomorpha</taxon>
        <taxon>Isotomoidea</taxon>
        <taxon>Isotomidae</taxon>
        <taxon>Proisotominae</taxon>
        <taxon>Folsomia</taxon>
    </lineage>
</organism>
<dbReference type="OMA" id="VFDWDFY"/>
<proteinExistence type="predicted"/>
<dbReference type="InterPro" id="IPR055470">
    <property type="entry name" value="DUF7042"/>
</dbReference>
<dbReference type="InterPro" id="IPR055471">
    <property type="entry name" value="DUF7043"/>
</dbReference>
<dbReference type="STRING" id="158441.A0A226DZN0"/>
<evidence type="ECO:0000259" key="3">
    <source>
        <dbReference type="Pfam" id="PF23070"/>
    </source>
</evidence>
<evidence type="ECO:0000313" key="6">
    <source>
        <dbReference type="Proteomes" id="UP000198287"/>
    </source>
</evidence>
<dbReference type="OrthoDB" id="9982946at2759"/>
<feature type="domain" description="DUF7044" evidence="4">
    <location>
        <begin position="57"/>
        <end position="147"/>
    </location>
</feature>
<evidence type="ECO:0000259" key="4">
    <source>
        <dbReference type="Pfam" id="PF23071"/>
    </source>
</evidence>
<name>A0A226DZN0_FOLCA</name>
<sequence>MSGSRSQFHSRHRKLWHLIITALTLLPYHPTNSQSPFEVPTYRQYAPGERLKPEHVVPIVIRGAWFSREKNVNTFTEFDDKSMSSRGILVDLKEEFHVNYTLIFKSENCFHCVRINVRTVNILEKIETGCINFPTNRDPPTMEEVCQNLNPDQNLITLFSENPVPVNCRSSLEGVWQFAYQNRFRFTGECDNPEASIQSCQTPGTQFLITNQKFNITYKACEGMTGTFDGTVEYSCLGDWFIGKNHFFAVVNTKESRKDEKYRCFLRNRDDDLFLAASITAECNTIKGSESAPERLRMTPVKSEIVTPSCKLPQNYTGDWINTANLDGDVVINSTHIVETWWPDEGRYRKTVYVCKEKRGSRYLMARLTVDGCQKDYVCFDFVPRHHNIIRFRKSTALITEQFSTVCSWVQFKNADQWKYDLLLVKNPDNIPCPISGYYQFHQTGSNPMVSRIMNGITDSPRPRLSCNRNISSFKVCDAERKEIVVDVEENVCVDYLGRPLDIYTKNPVPIRCPVAGKFNFTQTGEVPFETRILGGVTHSPRPGTYCKVNISDFSVCDQDQKEITIDENYCLTVDYLGRPVDIYSDPDYKMKCIGYWKENLKSYLITYDELDAFSRYRCWVYQRSDLNRVLMSLSLGPFCSLIQDVDSYDNKHGAAVALVMEEYERERDQCPMFFDDGANPYKEEEERIITFFKGNSATSLMNQETLPFFSLILLKIVFRLLS</sequence>
<evidence type="ECO:0000256" key="1">
    <source>
        <dbReference type="SAM" id="SignalP"/>
    </source>
</evidence>
<dbReference type="AlphaFoldDB" id="A0A226DZN0"/>
<gene>
    <name evidence="5" type="ORF">Fcan01_14000</name>
</gene>
<accession>A0A226DZN0</accession>
<evidence type="ECO:0000259" key="2">
    <source>
        <dbReference type="Pfam" id="PF23069"/>
    </source>
</evidence>
<feature type="signal peptide" evidence="1">
    <location>
        <begin position="1"/>
        <end position="33"/>
    </location>
</feature>
<dbReference type="PANTHER" id="PTHR22255:SF1">
    <property type="entry name" value="LD32918P"/>
    <property type="match status" value="1"/>
</dbReference>
<feature type="domain" description="DUF7042" evidence="2">
    <location>
        <begin position="510"/>
        <end position="644"/>
    </location>
</feature>
<dbReference type="PANTHER" id="PTHR22255">
    <property type="entry name" value="LP06548P"/>
    <property type="match status" value="1"/>
</dbReference>
<dbReference type="InterPro" id="IPR055472">
    <property type="entry name" value="DUF7044"/>
</dbReference>
<keyword evidence="1" id="KW-0732">Signal</keyword>
<keyword evidence="6" id="KW-1185">Reference proteome</keyword>
<feature type="chain" id="PRO_5012036500" evidence="1">
    <location>
        <begin position="34"/>
        <end position="723"/>
    </location>
</feature>
<dbReference type="Pfam" id="PF23069">
    <property type="entry name" value="DUF7042"/>
    <property type="match status" value="2"/>
</dbReference>
<protein>
    <submittedName>
        <fullName evidence="5">Uncharacterized protein</fullName>
    </submittedName>
</protein>
<feature type="domain" description="DUF7043" evidence="3">
    <location>
        <begin position="307"/>
        <end position="419"/>
    </location>
</feature>
<dbReference type="GO" id="GO:0042060">
    <property type="term" value="P:wound healing"/>
    <property type="evidence" value="ECO:0007669"/>
    <property type="project" value="TreeGrafter"/>
</dbReference>
<comment type="caution">
    <text evidence="5">The sequence shown here is derived from an EMBL/GenBank/DDBJ whole genome shotgun (WGS) entry which is preliminary data.</text>
</comment>
<dbReference type="Proteomes" id="UP000198287">
    <property type="component" value="Unassembled WGS sequence"/>
</dbReference>
<evidence type="ECO:0000313" key="5">
    <source>
        <dbReference type="EMBL" id="OXA50753.1"/>
    </source>
</evidence>
<dbReference type="Pfam" id="PF23070">
    <property type="entry name" value="DUF7043"/>
    <property type="match status" value="1"/>
</dbReference>
<dbReference type="Pfam" id="PF23071">
    <property type="entry name" value="DUF7044"/>
    <property type="match status" value="1"/>
</dbReference>
<feature type="domain" description="DUF7042" evidence="2">
    <location>
        <begin position="167"/>
        <end position="299"/>
    </location>
</feature>